<dbReference type="EMBL" id="BMAU01021355">
    <property type="protein sequence ID" value="GFY20356.1"/>
    <property type="molecule type" value="Genomic_DNA"/>
</dbReference>
<evidence type="ECO:0000313" key="2">
    <source>
        <dbReference type="EMBL" id="GFY20356.1"/>
    </source>
</evidence>
<name>A0A8X6SY80_TRICX</name>
<reference evidence="2" key="1">
    <citation type="submission" date="2020-08" db="EMBL/GenBank/DDBJ databases">
        <title>Multicomponent nature underlies the extraordinary mechanical properties of spider dragline silk.</title>
        <authorList>
            <person name="Kono N."/>
            <person name="Nakamura H."/>
            <person name="Mori M."/>
            <person name="Yoshida Y."/>
            <person name="Ohtoshi R."/>
            <person name="Malay A.D."/>
            <person name="Moran D.A.P."/>
            <person name="Tomita M."/>
            <person name="Numata K."/>
            <person name="Arakawa K."/>
        </authorList>
    </citation>
    <scope>NUCLEOTIDE SEQUENCE</scope>
</reference>
<comment type="caution">
    <text evidence="2">The sequence shown here is derived from an EMBL/GenBank/DDBJ whole genome shotgun (WGS) entry which is preliminary data.</text>
</comment>
<protein>
    <submittedName>
        <fullName evidence="2">Uncharacterized protein</fullName>
    </submittedName>
</protein>
<gene>
    <name evidence="2" type="ORF">TNCV_209881</name>
</gene>
<sequence length="91" mass="10256">MDNKWKVQLIALRIRFLSPIQNCTPPTSSTSIKLFILLITGIRLNALVVLFSINAVDRKKTILTRFQSGHLRTLTFKDGNKVLPTCVRCSA</sequence>
<keyword evidence="3" id="KW-1185">Reference proteome</keyword>
<evidence type="ECO:0000256" key="1">
    <source>
        <dbReference type="SAM" id="Phobius"/>
    </source>
</evidence>
<proteinExistence type="predicted"/>
<accession>A0A8X6SY80</accession>
<feature type="transmembrane region" description="Helical" evidence="1">
    <location>
        <begin position="34"/>
        <end position="56"/>
    </location>
</feature>
<dbReference type="AlphaFoldDB" id="A0A8X6SY80"/>
<evidence type="ECO:0000313" key="3">
    <source>
        <dbReference type="Proteomes" id="UP000887159"/>
    </source>
</evidence>
<organism evidence="2 3">
    <name type="scientific">Trichonephila clavipes</name>
    <name type="common">Golden silk orbweaver</name>
    <name type="synonym">Nephila clavipes</name>
    <dbReference type="NCBI Taxonomy" id="2585209"/>
    <lineage>
        <taxon>Eukaryota</taxon>
        <taxon>Metazoa</taxon>
        <taxon>Ecdysozoa</taxon>
        <taxon>Arthropoda</taxon>
        <taxon>Chelicerata</taxon>
        <taxon>Arachnida</taxon>
        <taxon>Araneae</taxon>
        <taxon>Araneomorphae</taxon>
        <taxon>Entelegynae</taxon>
        <taxon>Araneoidea</taxon>
        <taxon>Nephilidae</taxon>
        <taxon>Trichonephila</taxon>
    </lineage>
</organism>
<keyword evidence="1" id="KW-1133">Transmembrane helix</keyword>
<keyword evidence="1" id="KW-0472">Membrane</keyword>
<dbReference type="Proteomes" id="UP000887159">
    <property type="component" value="Unassembled WGS sequence"/>
</dbReference>
<keyword evidence="1" id="KW-0812">Transmembrane</keyword>